<dbReference type="SUPFAM" id="SSF55785">
    <property type="entry name" value="PYP-like sensor domain (PAS domain)"/>
    <property type="match status" value="2"/>
</dbReference>
<evidence type="ECO:0000256" key="3">
    <source>
        <dbReference type="ARBA" id="ARBA00022553"/>
    </source>
</evidence>
<comment type="catalytic activity">
    <reaction evidence="1">
        <text>ATP + protein L-histidine = ADP + protein N-phospho-L-histidine.</text>
        <dbReference type="EC" id="2.7.13.3"/>
    </reaction>
</comment>
<dbReference type="GO" id="GO:0000155">
    <property type="term" value="F:phosphorelay sensor kinase activity"/>
    <property type="evidence" value="ECO:0007669"/>
    <property type="project" value="InterPro"/>
</dbReference>
<dbReference type="FunFam" id="3.30.565.10:FF:000006">
    <property type="entry name" value="Sensor histidine kinase WalK"/>
    <property type="match status" value="1"/>
</dbReference>
<keyword evidence="7" id="KW-0472">Membrane</keyword>
<keyword evidence="6" id="KW-0902">Two-component regulatory system</keyword>
<evidence type="ECO:0000256" key="2">
    <source>
        <dbReference type="ARBA" id="ARBA00012438"/>
    </source>
</evidence>
<dbReference type="Pfam" id="PF00989">
    <property type="entry name" value="PAS"/>
    <property type="match status" value="1"/>
</dbReference>
<dbReference type="SMART" id="SM00091">
    <property type="entry name" value="PAS"/>
    <property type="match status" value="2"/>
</dbReference>
<dbReference type="SUPFAM" id="SSF55874">
    <property type="entry name" value="ATPase domain of HSP90 chaperone/DNA topoisomerase II/histidine kinase"/>
    <property type="match status" value="1"/>
</dbReference>
<dbReference type="AlphaFoldDB" id="A0A1G2R1J5"/>
<proteinExistence type="predicted"/>
<dbReference type="GO" id="GO:0005886">
    <property type="term" value="C:plasma membrane"/>
    <property type="evidence" value="ECO:0007669"/>
    <property type="project" value="TreeGrafter"/>
</dbReference>
<dbReference type="InterPro" id="IPR050351">
    <property type="entry name" value="BphY/WalK/GraS-like"/>
</dbReference>
<dbReference type="InterPro" id="IPR005467">
    <property type="entry name" value="His_kinase_dom"/>
</dbReference>
<dbReference type="Proteomes" id="UP000178092">
    <property type="component" value="Unassembled WGS sequence"/>
</dbReference>
<evidence type="ECO:0000256" key="1">
    <source>
        <dbReference type="ARBA" id="ARBA00000085"/>
    </source>
</evidence>
<organism evidence="10 11">
    <name type="scientific">Candidatus Wildermuthbacteria bacterium RIFCSPHIGHO2_02_FULL_45_25</name>
    <dbReference type="NCBI Taxonomy" id="1802450"/>
    <lineage>
        <taxon>Bacteria</taxon>
        <taxon>Candidatus Wildermuthiibacteriota</taxon>
    </lineage>
</organism>
<feature type="domain" description="Histidine kinase" evidence="8">
    <location>
        <begin position="308"/>
        <end position="539"/>
    </location>
</feature>
<dbReference type="CDD" id="cd00082">
    <property type="entry name" value="HisKA"/>
    <property type="match status" value="1"/>
</dbReference>
<dbReference type="SMART" id="SM00388">
    <property type="entry name" value="HisKA"/>
    <property type="match status" value="1"/>
</dbReference>
<gene>
    <name evidence="10" type="ORF">A3C04_01455</name>
</gene>
<dbReference type="SUPFAM" id="SSF47384">
    <property type="entry name" value="Homodimeric domain of signal transducing histidine kinase"/>
    <property type="match status" value="1"/>
</dbReference>
<dbReference type="InterPro" id="IPR013767">
    <property type="entry name" value="PAS_fold"/>
</dbReference>
<dbReference type="InterPro" id="IPR035965">
    <property type="entry name" value="PAS-like_dom_sf"/>
</dbReference>
<dbReference type="Pfam" id="PF13188">
    <property type="entry name" value="PAS_8"/>
    <property type="match status" value="1"/>
</dbReference>
<comment type="caution">
    <text evidence="10">The sequence shown here is derived from an EMBL/GenBank/DDBJ whole genome shotgun (WGS) entry which is preliminary data.</text>
</comment>
<evidence type="ECO:0000256" key="7">
    <source>
        <dbReference type="ARBA" id="ARBA00023136"/>
    </source>
</evidence>
<dbReference type="InterPro" id="IPR003661">
    <property type="entry name" value="HisK_dim/P_dom"/>
</dbReference>
<reference evidence="10 11" key="1">
    <citation type="journal article" date="2016" name="Nat. Commun.">
        <title>Thousands of microbial genomes shed light on interconnected biogeochemical processes in an aquifer system.</title>
        <authorList>
            <person name="Anantharaman K."/>
            <person name="Brown C.T."/>
            <person name="Hug L.A."/>
            <person name="Sharon I."/>
            <person name="Castelle C.J."/>
            <person name="Probst A.J."/>
            <person name="Thomas B.C."/>
            <person name="Singh A."/>
            <person name="Wilkins M.J."/>
            <person name="Karaoz U."/>
            <person name="Brodie E.L."/>
            <person name="Williams K.H."/>
            <person name="Hubbard S.S."/>
            <person name="Banfield J.F."/>
        </authorList>
    </citation>
    <scope>NUCLEOTIDE SEQUENCE [LARGE SCALE GENOMIC DNA]</scope>
</reference>
<dbReference type="CDD" id="cd00130">
    <property type="entry name" value="PAS"/>
    <property type="match status" value="1"/>
</dbReference>
<protein>
    <recommendedName>
        <fullName evidence="2">histidine kinase</fullName>
        <ecNumber evidence="2">2.7.13.3</ecNumber>
    </recommendedName>
</protein>
<dbReference type="SMART" id="SM00387">
    <property type="entry name" value="HATPase_c"/>
    <property type="match status" value="1"/>
</dbReference>
<dbReference type="Gene3D" id="1.10.287.130">
    <property type="match status" value="1"/>
</dbReference>
<sequence>MGTGKITMAITKTPDKNKISNSRDFYRSILDNMTDGLAYCQMVFDAHENPVDWIYIKVNKNFEKLTGLKNAEGKKVSKLIPGIGASNPELLEIYGQVSLTGKPKEFEIYVKSLSRWFLVSVFSPQKNFFVALFQNITDRKQIEKNLDDAKIAARNVLDDLNVEKSKVEIAHAKEKAILLSIGDGIIATDEKGNITLINKVAEKLLDIKSEKVIGKVFSEVLLLEDEKGVSIPLQKRPISMALAGTTTTTTTTAGSAYYYARKDKTKFPVAIMVTPIILDEKIIGAIEVFRDITQEKEIDKAKSEFVSLASHQLKTPPTAIKLLTERMLSGKTGKLTEKQKEYLNDVYSENQRSIELVNALLNVSRIEMGAFTVQLSEKNIRAIVQSVIYELKSAIDKKQLRLEEVHQQKNISLLIDEPLFRMVLNNLVINAVNYTAEGGTIHIECKEVNKGEALGEKLLAENSFVIVVSDTGYGIPKNQQNKLFTKFFRADNAREKHTDGTGLGLYIVKSILDNSGGSIWFTSEENKGTTFYVVIPMTGMKARVGKKELVEI</sequence>
<dbReference type="NCBIfam" id="TIGR00229">
    <property type="entry name" value="sensory_box"/>
    <property type="match status" value="1"/>
</dbReference>
<dbReference type="Pfam" id="PF02518">
    <property type="entry name" value="HATPase_c"/>
    <property type="match status" value="1"/>
</dbReference>
<dbReference type="PROSITE" id="PS50112">
    <property type="entry name" value="PAS"/>
    <property type="match status" value="1"/>
</dbReference>
<dbReference type="InterPro" id="IPR004358">
    <property type="entry name" value="Sig_transdc_His_kin-like_C"/>
</dbReference>
<keyword evidence="4" id="KW-0808">Transferase</keyword>
<keyword evidence="3" id="KW-0597">Phosphoprotein</keyword>
<dbReference type="GO" id="GO:0004721">
    <property type="term" value="F:phosphoprotein phosphatase activity"/>
    <property type="evidence" value="ECO:0007669"/>
    <property type="project" value="TreeGrafter"/>
</dbReference>
<evidence type="ECO:0000256" key="5">
    <source>
        <dbReference type="ARBA" id="ARBA00022777"/>
    </source>
</evidence>
<evidence type="ECO:0000259" key="9">
    <source>
        <dbReference type="PROSITE" id="PS50112"/>
    </source>
</evidence>
<evidence type="ECO:0000313" key="10">
    <source>
        <dbReference type="EMBL" id="OHA66468.1"/>
    </source>
</evidence>
<dbReference type="Gene3D" id="3.30.450.20">
    <property type="entry name" value="PAS domain"/>
    <property type="match status" value="2"/>
</dbReference>
<dbReference type="Pfam" id="PF00512">
    <property type="entry name" value="HisKA"/>
    <property type="match status" value="1"/>
</dbReference>
<evidence type="ECO:0000256" key="4">
    <source>
        <dbReference type="ARBA" id="ARBA00022679"/>
    </source>
</evidence>
<dbReference type="PANTHER" id="PTHR45453">
    <property type="entry name" value="PHOSPHATE REGULON SENSOR PROTEIN PHOR"/>
    <property type="match status" value="1"/>
</dbReference>
<dbReference type="PROSITE" id="PS50109">
    <property type="entry name" value="HIS_KIN"/>
    <property type="match status" value="1"/>
</dbReference>
<feature type="domain" description="PAS" evidence="9">
    <location>
        <begin position="170"/>
        <end position="225"/>
    </location>
</feature>
<dbReference type="Gene3D" id="3.30.565.10">
    <property type="entry name" value="Histidine kinase-like ATPase, C-terminal domain"/>
    <property type="match status" value="1"/>
</dbReference>
<dbReference type="GO" id="GO:0006355">
    <property type="term" value="P:regulation of DNA-templated transcription"/>
    <property type="evidence" value="ECO:0007669"/>
    <property type="project" value="InterPro"/>
</dbReference>
<dbReference type="GO" id="GO:0016036">
    <property type="term" value="P:cellular response to phosphate starvation"/>
    <property type="evidence" value="ECO:0007669"/>
    <property type="project" value="TreeGrafter"/>
</dbReference>
<keyword evidence="5" id="KW-0418">Kinase</keyword>
<dbReference type="InterPro" id="IPR036097">
    <property type="entry name" value="HisK_dim/P_sf"/>
</dbReference>
<evidence type="ECO:0000256" key="6">
    <source>
        <dbReference type="ARBA" id="ARBA00023012"/>
    </source>
</evidence>
<dbReference type="InterPro" id="IPR000014">
    <property type="entry name" value="PAS"/>
</dbReference>
<dbReference type="EMBL" id="MHTV01000033">
    <property type="protein sequence ID" value="OHA66468.1"/>
    <property type="molecule type" value="Genomic_DNA"/>
</dbReference>
<evidence type="ECO:0000313" key="11">
    <source>
        <dbReference type="Proteomes" id="UP000178092"/>
    </source>
</evidence>
<dbReference type="EC" id="2.7.13.3" evidence="2"/>
<dbReference type="PRINTS" id="PR00344">
    <property type="entry name" value="BCTRLSENSOR"/>
</dbReference>
<dbReference type="InterPro" id="IPR003594">
    <property type="entry name" value="HATPase_dom"/>
</dbReference>
<dbReference type="PANTHER" id="PTHR45453:SF1">
    <property type="entry name" value="PHOSPHATE REGULON SENSOR PROTEIN PHOR"/>
    <property type="match status" value="1"/>
</dbReference>
<dbReference type="InterPro" id="IPR036890">
    <property type="entry name" value="HATPase_C_sf"/>
</dbReference>
<accession>A0A1G2R1J5</accession>
<name>A0A1G2R1J5_9BACT</name>
<evidence type="ECO:0000259" key="8">
    <source>
        <dbReference type="PROSITE" id="PS50109"/>
    </source>
</evidence>